<organism evidence="1">
    <name type="scientific">Corydalis trisecta</name>
    <dbReference type="NCBI Taxonomy" id="2682942"/>
    <lineage>
        <taxon>Eukaryota</taxon>
        <taxon>Viridiplantae</taxon>
        <taxon>Streptophyta</taxon>
        <taxon>Embryophyta</taxon>
        <taxon>Tracheophyta</taxon>
        <taxon>Spermatophyta</taxon>
        <taxon>Magnoliopsida</taxon>
        <taxon>Ranunculales</taxon>
        <taxon>Papaveraceae</taxon>
        <taxon>Fumarioideae</taxon>
        <taxon>Corydalis</taxon>
    </lineage>
</organism>
<dbReference type="EMBL" id="MK281380">
    <property type="protein sequence ID" value="UFP91537.1"/>
    <property type="molecule type" value="Genomic_DNA"/>
</dbReference>
<proteinExistence type="predicted"/>
<sequence>MLQREMMEPGVKQIPSSRWTFSLPRRHKMPRTRPKALSRRIYSSG</sequence>
<keyword evidence="1" id="KW-0150">Chloroplast</keyword>
<geneLocation type="chloroplast" evidence="1"/>
<accession>A0A8K1SPF5</accession>
<gene>
    <name evidence="1" type="primary">rps15</name>
</gene>
<dbReference type="GO" id="GO:0005840">
    <property type="term" value="C:ribosome"/>
    <property type="evidence" value="ECO:0007669"/>
    <property type="project" value="UniProtKB-KW"/>
</dbReference>
<dbReference type="GeneID" id="71457182"/>
<dbReference type="AlphaFoldDB" id="A0A8K1SPF5"/>
<evidence type="ECO:0000313" key="1">
    <source>
        <dbReference type="EMBL" id="UFP91537.1"/>
    </source>
</evidence>
<keyword evidence="1" id="KW-0934">Plastid</keyword>
<reference evidence="1" key="1">
    <citation type="submission" date="2018-12" db="EMBL/GenBank/DDBJ databases">
        <title>The complete chloroplast genome of Corydalis trisecta.</title>
        <authorList>
            <person name="She R."/>
            <person name="Zhao P."/>
        </authorList>
    </citation>
    <scope>NUCLEOTIDE SEQUENCE</scope>
</reference>
<keyword evidence="1" id="KW-0687">Ribonucleoprotein</keyword>
<keyword evidence="1" id="KW-0689">Ribosomal protein</keyword>
<protein>
    <submittedName>
        <fullName evidence="1">Ribosomal protein S15</fullName>
    </submittedName>
</protein>
<dbReference type="EMBL" id="MK281380">
    <property type="protein sequence ID" value="UFP91538.1"/>
    <property type="molecule type" value="Genomic_DNA"/>
</dbReference>
<dbReference type="RefSeq" id="YP_010318668.1">
    <property type="nucleotide sequence ID" value="NC_061916.1"/>
</dbReference>
<name>A0A8K1SPF5_9MAGN</name>